<dbReference type="SUPFAM" id="SSF49562">
    <property type="entry name" value="C2 domain (Calcium/lipid-binding domain, CaLB)"/>
    <property type="match status" value="1"/>
</dbReference>
<protein>
    <recommendedName>
        <fullName evidence="3">C2 domain-containing protein</fullName>
    </recommendedName>
</protein>
<name>A0A9P5PQI0_9AGAR</name>
<keyword evidence="2" id="KW-1185">Reference proteome</keyword>
<sequence>MGQSYHLTIISVSEIHWKPRGIHLLPGHDTPNLYVAIDIDGKRVHKTNPSRKQVAMWNQICSLSVDSPSSVVALQIIHKSTFSNHCLAKKEIEISQLLETDEGQKDLSVVLDYMEKDAMDMPGPTIVVRMTSISHVQAAKVALANATQDIGTLKSPSTSAALEKIMDIGADGGDLLSGLNTVLSRLKIVIAIGAEVSKIHPYSNVAYTVLFSVYQAVEKQKETDKSVGRLVQTMADVFGFADEVKSAVSEKIKRFEKTVYALVKQTEECALFIREYTGHGFSE</sequence>
<reference evidence="1" key="1">
    <citation type="submission" date="2020-11" db="EMBL/GenBank/DDBJ databases">
        <authorList>
            <consortium name="DOE Joint Genome Institute"/>
            <person name="Ahrendt S."/>
            <person name="Riley R."/>
            <person name="Andreopoulos W."/>
            <person name="Labutti K."/>
            <person name="Pangilinan J."/>
            <person name="Ruiz-Duenas F.J."/>
            <person name="Barrasa J.M."/>
            <person name="Sanchez-Garcia M."/>
            <person name="Camarero S."/>
            <person name="Miyauchi S."/>
            <person name="Serrano A."/>
            <person name="Linde D."/>
            <person name="Babiker R."/>
            <person name="Drula E."/>
            <person name="Ayuso-Fernandez I."/>
            <person name="Pacheco R."/>
            <person name="Padilla G."/>
            <person name="Ferreira P."/>
            <person name="Barriuso J."/>
            <person name="Kellner H."/>
            <person name="Castanera R."/>
            <person name="Alfaro M."/>
            <person name="Ramirez L."/>
            <person name="Pisabarro A.G."/>
            <person name="Kuo A."/>
            <person name="Tritt A."/>
            <person name="Lipzen A."/>
            <person name="He G."/>
            <person name="Yan M."/>
            <person name="Ng V."/>
            <person name="Cullen D."/>
            <person name="Martin F."/>
            <person name="Rosso M.-N."/>
            <person name="Henrissat B."/>
            <person name="Hibbett D."/>
            <person name="Martinez A.T."/>
            <person name="Grigoriev I.V."/>
        </authorList>
    </citation>
    <scope>NUCLEOTIDE SEQUENCE</scope>
    <source>
        <strain evidence="1">AH 40177</strain>
    </source>
</reference>
<gene>
    <name evidence="1" type="ORF">BDP27DRAFT_899505</name>
</gene>
<evidence type="ECO:0008006" key="3">
    <source>
        <dbReference type="Google" id="ProtNLM"/>
    </source>
</evidence>
<proteinExistence type="predicted"/>
<dbReference type="InterPro" id="IPR035892">
    <property type="entry name" value="C2_domain_sf"/>
</dbReference>
<dbReference type="OrthoDB" id="163438at2759"/>
<accession>A0A9P5PQI0</accession>
<evidence type="ECO:0000313" key="2">
    <source>
        <dbReference type="Proteomes" id="UP000772434"/>
    </source>
</evidence>
<dbReference type="EMBL" id="JADNRY010000070">
    <property type="protein sequence ID" value="KAF9067618.1"/>
    <property type="molecule type" value="Genomic_DNA"/>
</dbReference>
<evidence type="ECO:0000313" key="1">
    <source>
        <dbReference type="EMBL" id="KAF9067618.1"/>
    </source>
</evidence>
<dbReference type="Gene3D" id="2.60.40.150">
    <property type="entry name" value="C2 domain"/>
    <property type="match status" value="1"/>
</dbReference>
<dbReference type="Proteomes" id="UP000772434">
    <property type="component" value="Unassembled WGS sequence"/>
</dbReference>
<comment type="caution">
    <text evidence="1">The sequence shown here is derived from an EMBL/GenBank/DDBJ whole genome shotgun (WGS) entry which is preliminary data.</text>
</comment>
<organism evidence="1 2">
    <name type="scientific">Rhodocollybia butyracea</name>
    <dbReference type="NCBI Taxonomy" id="206335"/>
    <lineage>
        <taxon>Eukaryota</taxon>
        <taxon>Fungi</taxon>
        <taxon>Dikarya</taxon>
        <taxon>Basidiomycota</taxon>
        <taxon>Agaricomycotina</taxon>
        <taxon>Agaricomycetes</taxon>
        <taxon>Agaricomycetidae</taxon>
        <taxon>Agaricales</taxon>
        <taxon>Marasmiineae</taxon>
        <taxon>Omphalotaceae</taxon>
        <taxon>Rhodocollybia</taxon>
    </lineage>
</organism>
<dbReference type="AlphaFoldDB" id="A0A9P5PQI0"/>